<protein>
    <submittedName>
        <fullName evidence="1">Uncharacterized protein</fullName>
    </submittedName>
</protein>
<keyword evidence="2" id="KW-1185">Reference proteome</keyword>
<name>A0ABN1YIM6_9ACTN</name>
<gene>
    <name evidence="1" type="ORF">GCM10009759_46320</name>
</gene>
<reference evidence="1 2" key="1">
    <citation type="journal article" date="2019" name="Int. J. Syst. Evol. Microbiol.">
        <title>The Global Catalogue of Microorganisms (GCM) 10K type strain sequencing project: providing services to taxonomists for standard genome sequencing and annotation.</title>
        <authorList>
            <consortium name="The Broad Institute Genomics Platform"/>
            <consortium name="The Broad Institute Genome Sequencing Center for Infectious Disease"/>
            <person name="Wu L."/>
            <person name="Ma J."/>
        </authorList>
    </citation>
    <scope>NUCLEOTIDE SEQUENCE [LARGE SCALE GENOMIC DNA]</scope>
    <source>
        <strain evidence="1 2">JCM 14559</strain>
    </source>
</reference>
<dbReference type="RefSeq" id="WP_344554500.1">
    <property type="nucleotide sequence ID" value="NZ_BAAANS010000032.1"/>
</dbReference>
<evidence type="ECO:0000313" key="2">
    <source>
        <dbReference type="Proteomes" id="UP001500897"/>
    </source>
</evidence>
<sequence>MKRLFGRRRTRGRFTCVVERRPLRSRTPELFFRATFSAEWRPGTEDHRNIESLVARDLLERATPLSELWSVDEVRPAQDWLNAELGRGYDSPDGYYRGLASKVQLFLDADTREAALQRRQDRARVQRLTYLRDALYSDPELLLLDYLERHPDELGTVDIRPFQQLARSVRTGNEWWYPALDALARLSSASDPVCGDATAMKALLKAFKEAAPELIDVYGLNHETGRPIDQVEARHP</sequence>
<proteinExistence type="predicted"/>
<organism evidence="1 2">
    <name type="scientific">Kitasatospora saccharophila</name>
    <dbReference type="NCBI Taxonomy" id="407973"/>
    <lineage>
        <taxon>Bacteria</taxon>
        <taxon>Bacillati</taxon>
        <taxon>Actinomycetota</taxon>
        <taxon>Actinomycetes</taxon>
        <taxon>Kitasatosporales</taxon>
        <taxon>Streptomycetaceae</taxon>
        <taxon>Kitasatospora</taxon>
    </lineage>
</organism>
<accession>A0ABN1YIM6</accession>
<evidence type="ECO:0000313" key="1">
    <source>
        <dbReference type="EMBL" id="GAA2107335.1"/>
    </source>
</evidence>
<dbReference type="Proteomes" id="UP001500897">
    <property type="component" value="Unassembled WGS sequence"/>
</dbReference>
<comment type="caution">
    <text evidence="1">The sequence shown here is derived from an EMBL/GenBank/DDBJ whole genome shotgun (WGS) entry which is preliminary data.</text>
</comment>
<dbReference type="EMBL" id="BAAANS010000032">
    <property type="protein sequence ID" value="GAA2107335.1"/>
    <property type="molecule type" value="Genomic_DNA"/>
</dbReference>